<reference evidence="1 2" key="1">
    <citation type="journal article" date="2013" name="PLoS Genet.">
        <title>The genome and development-dependent transcriptomes of Pyronema confluens: a window into fungal evolution.</title>
        <authorList>
            <person name="Traeger S."/>
            <person name="Altegoer F."/>
            <person name="Freitag M."/>
            <person name="Gabaldon T."/>
            <person name="Kempken F."/>
            <person name="Kumar A."/>
            <person name="Marcet-Houben M."/>
            <person name="Poggeler S."/>
            <person name="Stajich J.E."/>
            <person name="Nowrousian M."/>
        </authorList>
    </citation>
    <scope>NUCLEOTIDE SEQUENCE [LARGE SCALE GENOMIC DNA]</scope>
    <source>
        <strain evidence="2">CBS 100304</strain>
        <tissue evidence="1">Vegetative mycelium</tissue>
    </source>
</reference>
<gene>
    <name evidence="1" type="ORF">PCON_03769</name>
</gene>
<proteinExistence type="predicted"/>
<dbReference type="EMBL" id="HF936539">
    <property type="protein sequence ID" value="CCX34505.1"/>
    <property type="molecule type" value="Genomic_DNA"/>
</dbReference>
<protein>
    <submittedName>
        <fullName evidence="1">Uncharacterized protein</fullName>
    </submittedName>
</protein>
<name>U4LRC1_PYROM</name>
<sequence>MKRILQGIRVRCKHFASSKTPEDRASKEACPAVSRTKEGTCVYISLSQPRSWNGVRILGSNPGW</sequence>
<organism evidence="1 2">
    <name type="scientific">Pyronema omphalodes (strain CBS 100304)</name>
    <name type="common">Pyronema confluens</name>
    <dbReference type="NCBI Taxonomy" id="1076935"/>
    <lineage>
        <taxon>Eukaryota</taxon>
        <taxon>Fungi</taxon>
        <taxon>Dikarya</taxon>
        <taxon>Ascomycota</taxon>
        <taxon>Pezizomycotina</taxon>
        <taxon>Pezizomycetes</taxon>
        <taxon>Pezizales</taxon>
        <taxon>Pyronemataceae</taxon>
        <taxon>Pyronema</taxon>
    </lineage>
</organism>
<dbReference type="AlphaFoldDB" id="U4LRC1"/>
<evidence type="ECO:0000313" key="1">
    <source>
        <dbReference type="EMBL" id="CCX34505.1"/>
    </source>
</evidence>
<evidence type="ECO:0000313" key="2">
    <source>
        <dbReference type="Proteomes" id="UP000018144"/>
    </source>
</evidence>
<keyword evidence="2" id="KW-1185">Reference proteome</keyword>
<dbReference type="Proteomes" id="UP000018144">
    <property type="component" value="Unassembled WGS sequence"/>
</dbReference>
<accession>U4LRC1</accession>